<evidence type="ECO:0000313" key="2">
    <source>
        <dbReference type="Proteomes" id="UP000030689"/>
    </source>
</evidence>
<reference evidence="1 2" key="1">
    <citation type="journal article" date="2013" name="Front. Plant Sci.">
        <title>The Reference Genome of the Halophytic Plant Eutrema salsugineum.</title>
        <authorList>
            <person name="Yang R."/>
            <person name="Jarvis D.E."/>
            <person name="Chen H."/>
            <person name="Beilstein M.A."/>
            <person name="Grimwood J."/>
            <person name="Jenkins J."/>
            <person name="Shu S."/>
            <person name="Prochnik S."/>
            <person name="Xin M."/>
            <person name="Ma C."/>
            <person name="Schmutz J."/>
            <person name="Wing R.A."/>
            <person name="Mitchell-Olds T."/>
            <person name="Schumaker K.S."/>
            <person name="Wang X."/>
        </authorList>
    </citation>
    <scope>NUCLEOTIDE SEQUENCE [LARGE SCALE GENOMIC DNA]</scope>
</reference>
<dbReference type="EMBL" id="KI517465">
    <property type="protein sequence ID" value="ESQ39771.1"/>
    <property type="molecule type" value="Genomic_DNA"/>
</dbReference>
<proteinExistence type="predicted"/>
<evidence type="ECO:0000313" key="1">
    <source>
        <dbReference type="EMBL" id="ESQ39771.1"/>
    </source>
</evidence>
<dbReference type="Proteomes" id="UP000030689">
    <property type="component" value="Unassembled WGS sequence"/>
</dbReference>
<sequence>MAFGGHRFPPQHRTRSDQSADLVRRIVTATELGVRRSGVHWAFASYEAVYRDLRWEQSYDSYDGGLVCEASLA</sequence>
<gene>
    <name evidence="1" type="ORF">EUTSA_v10001117mg</name>
</gene>
<dbReference type="AlphaFoldDB" id="V4N3C6"/>
<feature type="non-terminal residue" evidence="1">
    <location>
        <position position="73"/>
    </location>
</feature>
<protein>
    <submittedName>
        <fullName evidence="1">Uncharacterized protein</fullName>
    </submittedName>
</protein>
<name>V4N3C6_EUTSA</name>
<organism evidence="1 2">
    <name type="scientific">Eutrema salsugineum</name>
    <name type="common">Saltwater cress</name>
    <name type="synonym">Sisymbrium salsugineum</name>
    <dbReference type="NCBI Taxonomy" id="72664"/>
    <lineage>
        <taxon>Eukaryota</taxon>
        <taxon>Viridiplantae</taxon>
        <taxon>Streptophyta</taxon>
        <taxon>Embryophyta</taxon>
        <taxon>Tracheophyta</taxon>
        <taxon>Spermatophyta</taxon>
        <taxon>Magnoliopsida</taxon>
        <taxon>eudicotyledons</taxon>
        <taxon>Gunneridae</taxon>
        <taxon>Pentapetalae</taxon>
        <taxon>rosids</taxon>
        <taxon>malvids</taxon>
        <taxon>Brassicales</taxon>
        <taxon>Brassicaceae</taxon>
        <taxon>Eutremeae</taxon>
        <taxon>Eutrema</taxon>
    </lineage>
</organism>
<dbReference type="Gramene" id="ESQ39771">
    <property type="protein sequence ID" value="ESQ39771"/>
    <property type="gene ID" value="EUTSA_v10001117mg"/>
</dbReference>
<accession>V4N3C6</accession>
<dbReference type="KEGG" id="eus:EUTSA_v10001117mg"/>
<keyword evidence="2" id="KW-1185">Reference proteome</keyword>